<evidence type="ECO:0000313" key="9">
    <source>
        <dbReference type="Proteomes" id="UP000545037"/>
    </source>
</evidence>
<keyword evidence="6 8" id="KW-0067">ATP-binding</keyword>
<dbReference type="PROSITE" id="PS00211">
    <property type="entry name" value="ABC_TRANSPORTER_1"/>
    <property type="match status" value="1"/>
</dbReference>
<keyword evidence="5" id="KW-0547">Nucleotide-binding</keyword>
<dbReference type="GO" id="GO:0022857">
    <property type="term" value="F:transmembrane transporter activity"/>
    <property type="evidence" value="ECO:0007669"/>
    <property type="project" value="TreeGrafter"/>
</dbReference>
<dbReference type="GO" id="GO:0016887">
    <property type="term" value="F:ATP hydrolysis activity"/>
    <property type="evidence" value="ECO:0007669"/>
    <property type="project" value="InterPro"/>
</dbReference>
<evidence type="ECO:0000256" key="2">
    <source>
        <dbReference type="ARBA" id="ARBA00005417"/>
    </source>
</evidence>
<dbReference type="EMBL" id="JACHOR010000001">
    <property type="protein sequence ID" value="MBB5745131.1"/>
    <property type="molecule type" value="Genomic_DNA"/>
</dbReference>
<dbReference type="Proteomes" id="UP000545037">
    <property type="component" value="Unassembled WGS sequence"/>
</dbReference>
<dbReference type="PANTHER" id="PTHR24220">
    <property type="entry name" value="IMPORT ATP-BINDING PROTEIN"/>
    <property type="match status" value="1"/>
</dbReference>
<dbReference type="PANTHER" id="PTHR24220:SF470">
    <property type="entry name" value="CELL DIVISION ATP-BINDING PROTEIN FTSE"/>
    <property type="match status" value="1"/>
</dbReference>
<proteinExistence type="inferred from homology"/>
<dbReference type="SUPFAM" id="SSF52540">
    <property type="entry name" value="P-loop containing nucleoside triphosphate hydrolases"/>
    <property type="match status" value="1"/>
</dbReference>
<dbReference type="Pfam" id="PF00005">
    <property type="entry name" value="ABC_tran"/>
    <property type="match status" value="1"/>
</dbReference>
<evidence type="ECO:0000256" key="6">
    <source>
        <dbReference type="ARBA" id="ARBA00022840"/>
    </source>
</evidence>
<name>A0A7W9CGM3_9CAUL</name>
<dbReference type="InterPro" id="IPR017871">
    <property type="entry name" value="ABC_transporter-like_CS"/>
</dbReference>
<dbReference type="InterPro" id="IPR015854">
    <property type="entry name" value="ABC_transpr_LolD-like"/>
</dbReference>
<gene>
    <name evidence="8" type="ORF">GGR13_000703</name>
</gene>
<reference evidence="8 9" key="1">
    <citation type="submission" date="2020-08" db="EMBL/GenBank/DDBJ databases">
        <title>Genomic Encyclopedia of Type Strains, Phase IV (KMG-IV): sequencing the most valuable type-strain genomes for metagenomic binning, comparative biology and taxonomic classification.</title>
        <authorList>
            <person name="Goeker M."/>
        </authorList>
    </citation>
    <scope>NUCLEOTIDE SEQUENCE [LARGE SCALE GENOMIC DNA]</scope>
    <source>
        <strain evidence="8 9">DSM 4737</strain>
    </source>
</reference>
<organism evidence="8 9">
    <name type="scientific">Brevundimonas variabilis</name>
    <dbReference type="NCBI Taxonomy" id="74312"/>
    <lineage>
        <taxon>Bacteria</taxon>
        <taxon>Pseudomonadati</taxon>
        <taxon>Pseudomonadota</taxon>
        <taxon>Alphaproteobacteria</taxon>
        <taxon>Caulobacterales</taxon>
        <taxon>Caulobacteraceae</taxon>
        <taxon>Brevundimonas</taxon>
    </lineage>
</organism>
<evidence type="ECO:0000256" key="5">
    <source>
        <dbReference type="ARBA" id="ARBA00022741"/>
    </source>
</evidence>
<dbReference type="GO" id="GO:0005886">
    <property type="term" value="C:plasma membrane"/>
    <property type="evidence" value="ECO:0007669"/>
    <property type="project" value="UniProtKB-ARBA"/>
</dbReference>
<dbReference type="CDD" id="cd03255">
    <property type="entry name" value="ABC_MJ0796_LolCDE_FtsE"/>
    <property type="match status" value="1"/>
</dbReference>
<dbReference type="InterPro" id="IPR003593">
    <property type="entry name" value="AAA+_ATPase"/>
</dbReference>
<keyword evidence="8" id="KW-0132">Cell division</keyword>
<comment type="similarity">
    <text evidence="2">Belongs to the ABC transporter superfamily.</text>
</comment>
<evidence type="ECO:0000256" key="3">
    <source>
        <dbReference type="ARBA" id="ARBA00020019"/>
    </source>
</evidence>
<comment type="function">
    <text evidence="1">Part of the ABC transporter FtsEX involved in cellular division. Important for assembly or stability of the septal ring.</text>
</comment>
<evidence type="ECO:0000259" key="7">
    <source>
        <dbReference type="PROSITE" id="PS50893"/>
    </source>
</evidence>
<evidence type="ECO:0000256" key="4">
    <source>
        <dbReference type="ARBA" id="ARBA00022448"/>
    </source>
</evidence>
<dbReference type="Gene3D" id="3.40.50.300">
    <property type="entry name" value="P-loop containing nucleotide triphosphate hydrolases"/>
    <property type="match status" value="1"/>
</dbReference>
<protein>
    <recommendedName>
        <fullName evidence="3">Cell division ATP-binding protein FtsE</fullName>
    </recommendedName>
</protein>
<dbReference type="FunFam" id="3.40.50.300:FF:000056">
    <property type="entry name" value="Cell division ATP-binding protein FtsE"/>
    <property type="match status" value="1"/>
</dbReference>
<keyword evidence="9" id="KW-1185">Reference proteome</keyword>
<keyword evidence="4" id="KW-0813">Transport</keyword>
<dbReference type="AlphaFoldDB" id="A0A7W9CGM3"/>
<dbReference type="SMART" id="SM00382">
    <property type="entry name" value="AAA"/>
    <property type="match status" value="1"/>
</dbReference>
<feature type="domain" description="ABC transporter" evidence="7">
    <location>
        <begin position="18"/>
        <end position="235"/>
    </location>
</feature>
<dbReference type="GO" id="GO:0005524">
    <property type="term" value="F:ATP binding"/>
    <property type="evidence" value="ECO:0007669"/>
    <property type="project" value="UniProtKB-KW"/>
</dbReference>
<comment type="caution">
    <text evidence="8">The sequence shown here is derived from an EMBL/GenBank/DDBJ whole genome shotgun (WGS) entry which is preliminary data.</text>
</comment>
<dbReference type="InterPro" id="IPR003439">
    <property type="entry name" value="ABC_transporter-like_ATP-bd"/>
</dbReference>
<dbReference type="PROSITE" id="PS50893">
    <property type="entry name" value="ABC_TRANSPORTER_2"/>
    <property type="match status" value="1"/>
</dbReference>
<dbReference type="InterPro" id="IPR017911">
    <property type="entry name" value="MacB-like_ATP-bd"/>
</dbReference>
<dbReference type="InterPro" id="IPR027417">
    <property type="entry name" value="P-loop_NTPase"/>
</dbReference>
<dbReference type="RefSeq" id="WP_183212058.1">
    <property type="nucleotide sequence ID" value="NZ_JACHOR010000001.1"/>
</dbReference>
<evidence type="ECO:0000313" key="8">
    <source>
        <dbReference type="EMBL" id="MBB5745131.1"/>
    </source>
</evidence>
<dbReference type="GO" id="GO:0051301">
    <property type="term" value="P:cell division"/>
    <property type="evidence" value="ECO:0007669"/>
    <property type="project" value="UniProtKB-KW"/>
</dbReference>
<keyword evidence="8" id="KW-0131">Cell cycle</keyword>
<sequence>MPLSPRRAAVPLASSEPVRLEGVGFGYANRPDVLRDINLVLTRGSFHFLTGPSGAGKTSLLRLLTLAERPTAGRLSLFGSDVTGIADQEVPLLRRRMGMVFQDFRLLDHLDAFENAALPLRLAGRRRAEYADDVREMLNWVGLGDRITARPQALSGGEQQRLAIARAVMAGPDLIIADEPTGSVDPAMADRLMVLFQSLNRQGTTVLIASHDENIAARSGATVLRLSGGFLREGLG</sequence>
<evidence type="ECO:0000256" key="1">
    <source>
        <dbReference type="ARBA" id="ARBA00002579"/>
    </source>
</evidence>
<accession>A0A7W9CGM3</accession>